<feature type="transmembrane region" description="Helical" evidence="1">
    <location>
        <begin position="212"/>
        <end position="231"/>
    </location>
</feature>
<feature type="transmembrane region" description="Helical" evidence="1">
    <location>
        <begin position="273"/>
        <end position="295"/>
    </location>
</feature>
<keyword evidence="1" id="KW-0472">Membrane</keyword>
<comment type="caution">
    <text evidence="2">The sequence shown here is derived from an EMBL/GenBank/DDBJ whole genome shotgun (WGS) entry which is preliminary data.</text>
</comment>
<dbReference type="EMBL" id="JAXIOK010000013">
    <property type="protein sequence ID" value="KAK4757071.1"/>
    <property type="molecule type" value="Genomic_DNA"/>
</dbReference>
<evidence type="ECO:0000256" key="1">
    <source>
        <dbReference type="SAM" id="Phobius"/>
    </source>
</evidence>
<feature type="transmembrane region" description="Helical" evidence="1">
    <location>
        <begin position="31"/>
        <end position="53"/>
    </location>
</feature>
<gene>
    <name evidence="2" type="ORF">SAY87_007198</name>
</gene>
<keyword evidence="1" id="KW-0812">Transmembrane</keyword>
<dbReference type="AlphaFoldDB" id="A0AAN7K0Z7"/>
<keyword evidence="3" id="KW-1185">Reference proteome</keyword>
<reference evidence="2 3" key="1">
    <citation type="journal article" date="2023" name="Hortic Res">
        <title>Pangenome of water caltrop reveals structural variations and asymmetric subgenome divergence after allopolyploidization.</title>
        <authorList>
            <person name="Zhang X."/>
            <person name="Chen Y."/>
            <person name="Wang L."/>
            <person name="Yuan Y."/>
            <person name="Fang M."/>
            <person name="Shi L."/>
            <person name="Lu R."/>
            <person name="Comes H.P."/>
            <person name="Ma Y."/>
            <person name="Chen Y."/>
            <person name="Huang G."/>
            <person name="Zhou Y."/>
            <person name="Zheng Z."/>
            <person name="Qiu Y."/>
        </authorList>
    </citation>
    <scope>NUCLEOTIDE SEQUENCE [LARGE SCALE GENOMIC DNA]</scope>
    <source>
        <tissue evidence="2">Roots</tissue>
    </source>
</reference>
<feature type="transmembrane region" description="Helical" evidence="1">
    <location>
        <begin position="160"/>
        <end position="188"/>
    </location>
</feature>
<name>A0AAN7K0Z7_9MYRT</name>
<evidence type="ECO:0000313" key="3">
    <source>
        <dbReference type="Proteomes" id="UP001345219"/>
    </source>
</evidence>
<protein>
    <recommendedName>
        <fullName evidence="4">Transmembrane protein</fullName>
    </recommendedName>
</protein>
<evidence type="ECO:0008006" key="4">
    <source>
        <dbReference type="Google" id="ProtNLM"/>
    </source>
</evidence>
<organism evidence="2 3">
    <name type="scientific">Trapa incisa</name>
    <dbReference type="NCBI Taxonomy" id="236973"/>
    <lineage>
        <taxon>Eukaryota</taxon>
        <taxon>Viridiplantae</taxon>
        <taxon>Streptophyta</taxon>
        <taxon>Embryophyta</taxon>
        <taxon>Tracheophyta</taxon>
        <taxon>Spermatophyta</taxon>
        <taxon>Magnoliopsida</taxon>
        <taxon>eudicotyledons</taxon>
        <taxon>Gunneridae</taxon>
        <taxon>Pentapetalae</taxon>
        <taxon>rosids</taxon>
        <taxon>malvids</taxon>
        <taxon>Myrtales</taxon>
        <taxon>Lythraceae</taxon>
        <taxon>Trapa</taxon>
    </lineage>
</organism>
<dbReference type="PANTHER" id="PTHR36714:SF1">
    <property type="entry name" value="T23E23.1"/>
    <property type="match status" value="1"/>
</dbReference>
<evidence type="ECO:0000313" key="2">
    <source>
        <dbReference type="EMBL" id="KAK4757071.1"/>
    </source>
</evidence>
<accession>A0AAN7K0Z7</accession>
<sequence>MDNQTILKKDKLGLPGILRQSLSIAGKNPKLLLFTLLTSFPLFLSLLIFEFLFHETLLNSVDTLLSDDAPHATYCNGNICSFTISSYSRWNQPFSSTRVIAEHYHRFVLLGLVYLILVHTLDLLNTILILCHSSALYAGDTLQSVKAFLLRPIKDFSFKGPLITSLYALGLSTLVTVGLISLGSHVWMHGPWPRFPFFMGYDFYSFRRWDEFIAAFVLMLLFGGAFLALLIKYIEWSSVWKVGIVISVLEEKHGHIAIGVAAYISRECRRRGFLLMLPFFLWRLGLRFICLYLTWANNWGRSAMIAQVLGVCLSNLLMWVVLLVYHCDCKRRLLEKKMDVEGGGKPVLHQ</sequence>
<dbReference type="PANTHER" id="PTHR36714">
    <property type="entry name" value="T23E23.1"/>
    <property type="match status" value="1"/>
</dbReference>
<feature type="transmembrane region" description="Helical" evidence="1">
    <location>
        <begin position="112"/>
        <end position="139"/>
    </location>
</feature>
<feature type="transmembrane region" description="Helical" evidence="1">
    <location>
        <begin position="307"/>
        <end position="327"/>
    </location>
</feature>
<keyword evidence="1" id="KW-1133">Transmembrane helix</keyword>
<proteinExistence type="predicted"/>
<dbReference type="Proteomes" id="UP001345219">
    <property type="component" value="Chromosome 6"/>
</dbReference>